<dbReference type="GeneID" id="90980357"/>
<gene>
    <name evidence="1" type="ORF">CGGC5_v014136</name>
</gene>
<dbReference type="RefSeq" id="XP_066007566.1">
    <property type="nucleotide sequence ID" value="XM_066153047.1"/>
</dbReference>
<evidence type="ECO:0000313" key="1">
    <source>
        <dbReference type="EMBL" id="KAF4477271.1"/>
    </source>
</evidence>
<dbReference type="AlphaFoldDB" id="A0A7J6IM17"/>
<proteinExistence type="predicted"/>
<dbReference type="Pfam" id="PF11917">
    <property type="entry name" value="DUF3435"/>
    <property type="match status" value="1"/>
</dbReference>
<dbReference type="Proteomes" id="UP000011096">
    <property type="component" value="Unassembled WGS sequence"/>
</dbReference>
<dbReference type="InParanoid" id="A0A7J6IM17"/>
<dbReference type="EMBL" id="ANPB02000008">
    <property type="protein sequence ID" value="KAF4477271.1"/>
    <property type="molecule type" value="Genomic_DNA"/>
</dbReference>
<sequence>MGTFGQYTSIEDVLAIPPPKTAKNGKIRSSSSLSNQLKSLGHRAGYAEPPRFHDLRAANLHNIDRNPAYTDTQRMIQAGHDDPQMHRDFYASVNPGVDGQGTYLGDTVRDLGDIFRDLEIPFNPNQPGTLPAQDLEAVMESEEYQTLEKERIKLRQSGAGKNEIRRLRFQQSTLINKALQKLRLREAEIQDDTAREDEDDAYSATDEETAMCVPVSVFRLKPVVRERHLLSQLLFQIAPIRNDTGKKALELLVELYRKETETSVRPGLETALQ</sequence>
<protein>
    <submittedName>
        <fullName evidence="1">Uncharacterized protein</fullName>
    </submittedName>
</protein>
<dbReference type="PANTHER" id="PTHR37535">
    <property type="entry name" value="FLUG DOMAIN PROTEIN"/>
    <property type="match status" value="1"/>
</dbReference>
<organism evidence="1 2">
    <name type="scientific">Colletotrichum fructicola (strain Nara gc5)</name>
    <name type="common">Anthracnose fungus</name>
    <name type="synonym">Colletotrichum gloeosporioides (strain Nara gc5)</name>
    <dbReference type="NCBI Taxonomy" id="1213859"/>
    <lineage>
        <taxon>Eukaryota</taxon>
        <taxon>Fungi</taxon>
        <taxon>Dikarya</taxon>
        <taxon>Ascomycota</taxon>
        <taxon>Pezizomycotina</taxon>
        <taxon>Sordariomycetes</taxon>
        <taxon>Hypocreomycetidae</taxon>
        <taxon>Glomerellales</taxon>
        <taxon>Glomerellaceae</taxon>
        <taxon>Colletotrichum</taxon>
        <taxon>Colletotrichum gloeosporioides species complex</taxon>
    </lineage>
</organism>
<dbReference type="OrthoDB" id="4722973at2759"/>
<name>A0A7J6IM17_COLFN</name>
<dbReference type="PANTHER" id="PTHR37535:SF3">
    <property type="entry name" value="FLUG DOMAIN-CONTAINING PROTEIN"/>
    <property type="match status" value="1"/>
</dbReference>
<keyword evidence="2" id="KW-1185">Reference proteome</keyword>
<dbReference type="InterPro" id="IPR021842">
    <property type="entry name" value="DUF3435"/>
</dbReference>
<accession>A0A7J6IM17</accession>
<reference evidence="1 2" key="1">
    <citation type="submission" date="2012-08" db="EMBL/GenBank/DDBJ databases">
        <authorList>
            <person name="Gan P.H.P."/>
            <person name="Ikeda K."/>
            <person name="Irieda H."/>
            <person name="Narusaka M."/>
            <person name="O'Connell R.J."/>
            <person name="Narusaka Y."/>
            <person name="Takano Y."/>
            <person name="Kubo Y."/>
            <person name="Shirasu K."/>
        </authorList>
    </citation>
    <scope>NUCLEOTIDE SEQUENCE [LARGE SCALE GENOMIC DNA]</scope>
    <source>
        <strain evidence="1 2">Nara gc5</strain>
    </source>
</reference>
<evidence type="ECO:0000313" key="2">
    <source>
        <dbReference type="Proteomes" id="UP000011096"/>
    </source>
</evidence>
<reference evidence="1 2" key="2">
    <citation type="submission" date="2020-04" db="EMBL/GenBank/DDBJ databases">
        <title>Genome sequencing and assembly of multiple isolates from the Colletotrichum gloeosporioides species complex.</title>
        <authorList>
            <person name="Gan P."/>
            <person name="Shirasu K."/>
        </authorList>
    </citation>
    <scope>NUCLEOTIDE SEQUENCE [LARGE SCALE GENOMIC DNA]</scope>
    <source>
        <strain evidence="1 2">Nara gc5</strain>
    </source>
</reference>
<comment type="caution">
    <text evidence="1">The sequence shown here is derived from an EMBL/GenBank/DDBJ whole genome shotgun (WGS) entry which is preliminary data.</text>
</comment>